<name>A0AAQ3Q4S3_9LILI</name>
<keyword evidence="3" id="KW-0963">Cytoplasm</keyword>
<dbReference type="PANTHER" id="PTHR18829:SF0">
    <property type="entry name" value="PROTEIN YAE1 HOMOLOG"/>
    <property type="match status" value="1"/>
</dbReference>
<dbReference type="GO" id="GO:0005737">
    <property type="term" value="C:cytoplasm"/>
    <property type="evidence" value="ECO:0007669"/>
    <property type="project" value="UniProtKB-SubCell"/>
</dbReference>
<dbReference type="EMBL" id="CP136891">
    <property type="protein sequence ID" value="WOK96024.1"/>
    <property type="molecule type" value="Genomic_DNA"/>
</dbReference>
<feature type="compositionally biased region" description="Low complexity" evidence="5">
    <location>
        <begin position="22"/>
        <end position="35"/>
    </location>
</feature>
<organism evidence="7 8">
    <name type="scientific">Canna indica</name>
    <name type="common">Indian-shot</name>
    <dbReference type="NCBI Taxonomy" id="4628"/>
    <lineage>
        <taxon>Eukaryota</taxon>
        <taxon>Viridiplantae</taxon>
        <taxon>Streptophyta</taxon>
        <taxon>Embryophyta</taxon>
        <taxon>Tracheophyta</taxon>
        <taxon>Spermatophyta</taxon>
        <taxon>Magnoliopsida</taxon>
        <taxon>Liliopsida</taxon>
        <taxon>Zingiberales</taxon>
        <taxon>Cannaceae</taxon>
        <taxon>Canna</taxon>
    </lineage>
</organism>
<accession>A0AAQ3Q4S3</accession>
<dbReference type="Proteomes" id="UP001327560">
    <property type="component" value="Chromosome 2"/>
</dbReference>
<proteinExistence type="predicted"/>
<evidence type="ECO:0000313" key="7">
    <source>
        <dbReference type="EMBL" id="WOK96024.1"/>
    </source>
</evidence>
<evidence type="ECO:0000256" key="2">
    <source>
        <dbReference type="ARBA" id="ARBA00004496"/>
    </source>
</evidence>
<feature type="region of interest" description="Disordered" evidence="5">
    <location>
        <begin position="1"/>
        <end position="68"/>
    </location>
</feature>
<evidence type="ECO:0000313" key="8">
    <source>
        <dbReference type="Proteomes" id="UP001327560"/>
    </source>
</evidence>
<dbReference type="PANTHER" id="PTHR18829">
    <property type="entry name" value="PROTEIN YAE1 HOMOLOG"/>
    <property type="match status" value="1"/>
</dbReference>
<keyword evidence="4" id="KW-0539">Nucleus</keyword>
<keyword evidence="8" id="KW-1185">Reference proteome</keyword>
<protein>
    <submittedName>
        <fullName evidence="7">Protein yae1 isoform X3</fullName>
    </submittedName>
</protein>
<reference evidence="7 8" key="1">
    <citation type="submission" date="2023-10" db="EMBL/GenBank/DDBJ databases">
        <title>Chromosome-scale genome assembly provides insights into flower coloration mechanisms of Canna indica.</title>
        <authorList>
            <person name="Li C."/>
        </authorList>
    </citation>
    <scope>NUCLEOTIDE SEQUENCE [LARGE SCALE GENOMIC DNA]</scope>
    <source>
        <tissue evidence="7">Flower</tissue>
    </source>
</reference>
<evidence type="ECO:0000256" key="4">
    <source>
        <dbReference type="ARBA" id="ARBA00023242"/>
    </source>
</evidence>
<evidence type="ECO:0000256" key="3">
    <source>
        <dbReference type="ARBA" id="ARBA00022490"/>
    </source>
</evidence>
<dbReference type="Pfam" id="PF09811">
    <property type="entry name" value="Yae1_N"/>
    <property type="match status" value="1"/>
</dbReference>
<evidence type="ECO:0000256" key="5">
    <source>
        <dbReference type="SAM" id="MobiDB-lite"/>
    </source>
</evidence>
<dbReference type="AlphaFoldDB" id="A0AAQ3Q4S3"/>
<evidence type="ECO:0000259" key="6">
    <source>
        <dbReference type="Pfam" id="PF09811"/>
    </source>
</evidence>
<dbReference type="InterPro" id="IPR019191">
    <property type="entry name" value="Essential_protein_Yae1_N"/>
</dbReference>
<comment type="subcellular location">
    <subcellularLocation>
        <location evidence="2">Cytoplasm</location>
    </subcellularLocation>
    <subcellularLocation>
        <location evidence="1">Nucleus</location>
    </subcellularLocation>
</comment>
<gene>
    <name evidence="7" type="ORF">Cni_G04731</name>
</gene>
<dbReference type="GO" id="GO:0005634">
    <property type="term" value="C:nucleus"/>
    <property type="evidence" value="ECO:0007669"/>
    <property type="project" value="UniProtKB-SubCell"/>
</dbReference>
<feature type="compositionally biased region" description="Basic and acidic residues" evidence="5">
    <location>
        <begin position="1"/>
        <end position="17"/>
    </location>
</feature>
<sequence length="271" mass="30650">MAQSREKGREEEVRSAPEIEGSEIGSSSVSSVSSSRLQPRRGLRSRTILLRYPPDMGEDHASDDSWCDDGLSSEVSDSELNREQKRRHDHFYTVSLLRFKAFKFQNQSASLTQVYMGYRDGISAGKESSAQEGFNIGFKQSVQDGYKWGIVRGITSAFASLADHSKEKLVKKIEDRDKFHSLYESSQEISADDALKMYHNQLLQKSQPDKKSEGNVESTRLAEEDLECNKLGSLYIDLTSFVSDSSEMKLNFELANDETKIIEKGWKSEKC</sequence>
<feature type="domain" description="Essential protein Yae1 N-terminal" evidence="6">
    <location>
        <begin position="117"/>
        <end position="154"/>
    </location>
</feature>
<evidence type="ECO:0000256" key="1">
    <source>
        <dbReference type="ARBA" id="ARBA00004123"/>
    </source>
</evidence>
<dbReference type="InterPro" id="IPR038881">
    <property type="entry name" value="Yae1-like"/>
</dbReference>